<dbReference type="EMBL" id="VLXZ01000373">
    <property type="protein sequence ID" value="TSB44305.1"/>
    <property type="molecule type" value="Genomic_DNA"/>
</dbReference>
<name>A0A553ZSG9_9BACI</name>
<accession>A0A553ZSG9</accession>
<evidence type="ECO:0000313" key="2">
    <source>
        <dbReference type="Proteomes" id="UP000318521"/>
    </source>
</evidence>
<evidence type="ECO:0000313" key="1">
    <source>
        <dbReference type="EMBL" id="TSB44305.1"/>
    </source>
</evidence>
<gene>
    <name evidence="1" type="ORF">FN960_22310</name>
</gene>
<dbReference type="AlphaFoldDB" id="A0A553ZSG9"/>
<organism evidence="1 2">
    <name type="scientific">Alkalicoccobacillus porphyridii</name>
    <dbReference type="NCBI Taxonomy" id="2597270"/>
    <lineage>
        <taxon>Bacteria</taxon>
        <taxon>Bacillati</taxon>
        <taxon>Bacillota</taxon>
        <taxon>Bacilli</taxon>
        <taxon>Bacillales</taxon>
        <taxon>Bacillaceae</taxon>
        <taxon>Alkalicoccobacillus</taxon>
    </lineage>
</organism>
<reference evidence="1 2" key="1">
    <citation type="submission" date="2019-07" db="EMBL/GenBank/DDBJ databases">
        <authorList>
            <person name="Park Y.J."/>
            <person name="Jeong S.E."/>
            <person name="Jung H.S."/>
        </authorList>
    </citation>
    <scope>NUCLEOTIDE SEQUENCE [LARGE SCALE GENOMIC DNA]</scope>
    <source>
        <strain evidence="2">P16(2019)</strain>
    </source>
</reference>
<dbReference type="Proteomes" id="UP000318521">
    <property type="component" value="Unassembled WGS sequence"/>
</dbReference>
<comment type="caution">
    <text evidence="1">The sequence shown here is derived from an EMBL/GenBank/DDBJ whole genome shotgun (WGS) entry which is preliminary data.</text>
</comment>
<proteinExistence type="predicted"/>
<feature type="non-terminal residue" evidence="1">
    <location>
        <position position="54"/>
    </location>
</feature>
<keyword evidence="2" id="KW-1185">Reference proteome</keyword>
<protein>
    <submittedName>
        <fullName evidence="1">Phosphatidylserine decarboxylase</fullName>
    </submittedName>
</protein>
<sequence length="54" mass="6073">MSDRLKVLPQYLLPKQRLTSFAGRVAGAQGGTMTTRLIRWFVGKYGVDMNEAEN</sequence>